<dbReference type="STRING" id="523849.OCC_12926"/>
<dbReference type="HOGENOM" id="CLU_504929_0_0_2"/>
<sequence length="559" mass="62878">MKKLIAAITILLMFSSLVSSQYLFFSTLEGNIIVVSGDYREGTLTIVNSVDKDFQVVSYRRYYAVDENNREVSGIKLEIYKSTGELVSPGVLYTYWKAGETRTLRYKIYVNESVKPGKYTLFIVLWGFSGSGEISIITVPISLEVTDTPLIFKETVVQIKGRGALTFHVLNGETLEIHSTVYNLKNSPVFVKGSVYLERDGNQYLKKDIAVNLTPGENLVQANISIPYEFPSGHYKLIYTLTYSKGTYLFSKDFYISFGVDLVEISLEKTQIMEDESNTVYFTILSERVIPVNLSIEVYEANNEHIYNQTKEITLNKGSNIAKIHLPPLSPGNKKIIGKVSFGRMELDQASSSYDILAYPKIEKVSYQKLSLAPDKGQVKFLVEISNKNPHEIKGILSYSFFGTNGTILKGSRDLVLLPGDNEVEFTVEVPLGEIGYEISLESRGKEQKVNGKLKLELPSPTTTSSTQSSSSLTSSSTSSIPPKETSTKYYVIAIALLILLFLLLFGYYSKSKKPRRKRERPKPKRKSPLGKFRKPKSRRLKSIGSYPKNDQIFIISFL</sequence>
<reference evidence="3 4" key="1">
    <citation type="journal article" date="2012" name="J. Bacteriol.">
        <title>Genome sequence of the model hyperthermophilic archaeon Thermococcus litoralis NS-C.</title>
        <authorList>
            <person name="Gardner A.F."/>
            <person name="Kumar S."/>
            <person name="Perler F.B."/>
        </authorList>
    </citation>
    <scope>NUCLEOTIDE SEQUENCE [LARGE SCALE GENOMIC DNA]</scope>
    <source>
        <strain evidence="4">ATCC 51850 / DSM 5473 / JCM 8560 / NS-C</strain>
    </source>
</reference>
<keyword evidence="2" id="KW-0472">Membrane</keyword>
<accession>H3ZRH4</accession>
<dbReference type="AlphaFoldDB" id="H3ZRH4"/>
<gene>
    <name evidence="3" type="ORF">OCC_12926</name>
</gene>
<keyword evidence="2" id="KW-1133">Transmembrane helix</keyword>
<keyword evidence="2" id="KW-0812">Transmembrane</keyword>
<evidence type="ECO:0000313" key="4">
    <source>
        <dbReference type="Proteomes" id="UP000015502"/>
    </source>
</evidence>
<organism evidence="3 4">
    <name type="scientific">Thermococcus litoralis (strain ATCC 51850 / DSM 5473 / JCM 8560 / NS-C)</name>
    <dbReference type="NCBI Taxonomy" id="523849"/>
    <lineage>
        <taxon>Archaea</taxon>
        <taxon>Methanobacteriati</taxon>
        <taxon>Methanobacteriota</taxon>
        <taxon>Thermococci</taxon>
        <taxon>Thermococcales</taxon>
        <taxon>Thermococcaceae</taxon>
        <taxon>Thermococcus</taxon>
    </lineage>
</organism>
<feature type="region of interest" description="Disordered" evidence="1">
    <location>
        <begin position="452"/>
        <end position="484"/>
    </location>
</feature>
<evidence type="ECO:0000313" key="3">
    <source>
        <dbReference type="EMBL" id="EHR77380.1"/>
    </source>
</evidence>
<proteinExistence type="predicted"/>
<evidence type="ECO:0000256" key="2">
    <source>
        <dbReference type="SAM" id="Phobius"/>
    </source>
</evidence>
<keyword evidence="4" id="KW-1185">Reference proteome</keyword>
<protein>
    <submittedName>
        <fullName evidence="3">Uncharacterized protein</fullName>
    </submittedName>
</protein>
<dbReference type="PaxDb" id="523849-OCC_12926"/>
<dbReference type="KEGG" id="tlt:OCC_12926"/>
<feature type="region of interest" description="Disordered" evidence="1">
    <location>
        <begin position="515"/>
        <end position="544"/>
    </location>
</feature>
<feature type="compositionally biased region" description="Basic residues" evidence="1">
    <location>
        <begin position="515"/>
        <end position="542"/>
    </location>
</feature>
<dbReference type="EMBL" id="CP006670">
    <property type="protein sequence ID" value="EHR77380.1"/>
    <property type="molecule type" value="Genomic_DNA"/>
</dbReference>
<name>H3ZRH4_THELN</name>
<dbReference type="Proteomes" id="UP000015502">
    <property type="component" value="Chromosome"/>
</dbReference>
<feature type="compositionally biased region" description="Low complexity" evidence="1">
    <location>
        <begin position="457"/>
        <end position="484"/>
    </location>
</feature>
<feature type="transmembrane region" description="Helical" evidence="2">
    <location>
        <begin position="490"/>
        <end position="509"/>
    </location>
</feature>
<dbReference type="RefSeq" id="WP_004070188.1">
    <property type="nucleotide sequence ID" value="NC_022084.1"/>
</dbReference>
<evidence type="ECO:0000256" key="1">
    <source>
        <dbReference type="SAM" id="MobiDB-lite"/>
    </source>
</evidence>
<dbReference type="OrthoDB" id="86198at2157"/>
<dbReference type="GeneID" id="16549767"/>